<dbReference type="NCBIfam" id="TIGR00028">
    <property type="entry name" value="Mtu_PIN_fam"/>
    <property type="match status" value="1"/>
</dbReference>
<evidence type="ECO:0000256" key="3">
    <source>
        <dbReference type="ARBA" id="ARBA00022723"/>
    </source>
</evidence>
<evidence type="ECO:0000256" key="1">
    <source>
        <dbReference type="ARBA" id="ARBA00022649"/>
    </source>
</evidence>
<dbReference type="GO" id="GO:0000287">
    <property type="term" value="F:magnesium ion binding"/>
    <property type="evidence" value="ECO:0007669"/>
    <property type="project" value="UniProtKB-UniRule"/>
</dbReference>
<comment type="caution">
    <text evidence="7">The sequence shown here is derived from an EMBL/GenBank/DDBJ whole genome shotgun (WGS) entry which is preliminary data.</text>
</comment>
<dbReference type="OrthoDB" id="333798at2"/>
<evidence type="ECO:0000256" key="2">
    <source>
        <dbReference type="ARBA" id="ARBA00022722"/>
    </source>
</evidence>
<keyword evidence="4 5" id="KW-0378">Hydrolase</keyword>
<feature type="domain" description="PIN" evidence="6">
    <location>
        <begin position="4"/>
        <end position="120"/>
    </location>
</feature>
<keyword evidence="5" id="KW-0460">Magnesium</keyword>
<feature type="binding site" evidence="5">
    <location>
        <position position="100"/>
    </location>
    <ligand>
        <name>Mg(2+)</name>
        <dbReference type="ChEBI" id="CHEBI:18420"/>
    </ligand>
</feature>
<dbReference type="Gene3D" id="3.40.50.1010">
    <property type="entry name" value="5'-nuclease"/>
    <property type="match status" value="1"/>
</dbReference>
<evidence type="ECO:0000313" key="7">
    <source>
        <dbReference type="EMBL" id="TLD68732.1"/>
    </source>
</evidence>
<dbReference type="GO" id="GO:0004540">
    <property type="term" value="F:RNA nuclease activity"/>
    <property type="evidence" value="ECO:0007669"/>
    <property type="project" value="InterPro"/>
</dbReference>
<keyword evidence="3 5" id="KW-0479">Metal-binding</keyword>
<proteinExistence type="inferred from homology"/>
<dbReference type="GO" id="GO:0090729">
    <property type="term" value="F:toxin activity"/>
    <property type="evidence" value="ECO:0007669"/>
    <property type="project" value="UniProtKB-KW"/>
</dbReference>
<keyword evidence="8" id="KW-1185">Reference proteome</keyword>
<dbReference type="GO" id="GO:0016788">
    <property type="term" value="F:hydrolase activity, acting on ester bonds"/>
    <property type="evidence" value="ECO:0007669"/>
    <property type="project" value="InterPro"/>
</dbReference>
<keyword evidence="2 5" id="KW-0540">Nuclease</keyword>
<reference evidence="7 8" key="1">
    <citation type="submission" date="2019-05" db="EMBL/GenBank/DDBJ databases">
        <title>Verrucobacter flavum gen. nov., sp. nov. a new member of the family Verrucomicrobiaceae.</title>
        <authorList>
            <person name="Szuroczki S."/>
            <person name="Abbaszade G."/>
            <person name="Szabo A."/>
            <person name="Felfoldi T."/>
            <person name="Schumann P."/>
            <person name="Boka K."/>
            <person name="Keki Z."/>
            <person name="Toumi M."/>
            <person name="Toth E."/>
        </authorList>
    </citation>
    <scope>NUCLEOTIDE SEQUENCE [LARGE SCALE GENOMIC DNA]</scope>
    <source>
        <strain evidence="7 8">MG-N-17</strain>
    </source>
</reference>
<comment type="function">
    <text evidence="5">Toxic component of a toxin-antitoxin (TA) system. An RNase.</text>
</comment>
<dbReference type="InterPro" id="IPR002716">
    <property type="entry name" value="PIN_dom"/>
</dbReference>
<dbReference type="InterPro" id="IPR006226">
    <property type="entry name" value="Mtu_PIN"/>
</dbReference>
<dbReference type="EC" id="3.1.-.-" evidence="5"/>
<dbReference type="GO" id="GO:0045926">
    <property type="term" value="P:negative regulation of growth"/>
    <property type="evidence" value="ECO:0007669"/>
    <property type="project" value="UniProtKB-ARBA"/>
</dbReference>
<dbReference type="Pfam" id="PF01850">
    <property type="entry name" value="PIN"/>
    <property type="match status" value="1"/>
</dbReference>
<evidence type="ECO:0000259" key="6">
    <source>
        <dbReference type="Pfam" id="PF01850"/>
    </source>
</evidence>
<sequence>MTWLLDGSVLVAMTLPGHPHHERVHHWLASLRLDSIATCPITEGTLLRLHLQHAQDKSIAAAWAALTSLHAHPRHVFWTDSFSYTAIDPTRLSGHRQITDAWLAELAHRKGAKLATLDLALSVLWPHSTQLVPV</sequence>
<organism evidence="7 8">
    <name type="scientific">Phragmitibacter flavus</name>
    <dbReference type="NCBI Taxonomy" id="2576071"/>
    <lineage>
        <taxon>Bacteria</taxon>
        <taxon>Pseudomonadati</taxon>
        <taxon>Verrucomicrobiota</taxon>
        <taxon>Verrucomicrobiia</taxon>
        <taxon>Verrucomicrobiales</taxon>
        <taxon>Verrucomicrobiaceae</taxon>
        <taxon>Phragmitibacter</taxon>
    </lineage>
</organism>
<comment type="cofactor">
    <cofactor evidence="5">
        <name>Mg(2+)</name>
        <dbReference type="ChEBI" id="CHEBI:18420"/>
    </cofactor>
</comment>
<name>A0A5R8K8T0_9BACT</name>
<evidence type="ECO:0000256" key="5">
    <source>
        <dbReference type="HAMAP-Rule" id="MF_00265"/>
    </source>
</evidence>
<evidence type="ECO:0000313" key="8">
    <source>
        <dbReference type="Proteomes" id="UP000306196"/>
    </source>
</evidence>
<keyword evidence="1 5" id="KW-1277">Toxin-antitoxin system</keyword>
<dbReference type="EMBL" id="VAUV01000020">
    <property type="protein sequence ID" value="TLD68732.1"/>
    <property type="molecule type" value="Genomic_DNA"/>
</dbReference>
<dbReference type="InterPro" id="IPR029060">
    <property type="entry name" value="PIN-like_dom_sf"/>
</dbReference>
<gene>
    <name evidence="5" type="primary">vapC</name>
    <name evidence="7" type="ORF">FEM03_21365</name>
</gene>
<dbReference type="InterPro" id="IPR022907">
    <property type="entry name" value="VapC_family"/>
</dbReference>
<dbReference type="SUPFAM" id="SSF88723">
    <property type="entry name" value="PIN domain-like"/>
    <property type="match status" value="1"/>
</dbReference>
<dbReference type="HAMAP" id="MF_00265">
    <property type="entry name" value="VapC_Nob1"/>
    <property type="match status" value="1"/>
</dbReference>
<keyword evidence="5" id="KW-0800">Toxin</keyword>
<dbReference type="AlphaFoldDB" id="A0A5R8K8T0"/>
<dbReference type="RefSeq" id="WP_138088343.1">
    <property type="nucleotide sequence ID" value="NZ_VAUV01000020.1"/>
</dbReference>
<feature type="binding site" evidence="5">
    <location>
        <position position="6"/>
    </location>
    <ligand>
        <name>Mg(2+)</name>
        <dbReference type="ChEBI" id="CHEBI:18420"/>
    </ligand>
</feature>
<comment type="similarity">
    <text evidence="5">Belongs to the PINc/VapC protein family.</text>
</comment>
<evidence type="ECO:0000256" key="4">
    <source>
        <dbReference type="ARBA" id="ARBA00022801"/>
    </source>
</evidence>
<accession>A0A5R8K8T0</accession>
<protein>
    <recommendedName>
        <fullName evidence="5">Ribonuclease VapC</fullName>
        <shortName evidence="5">RNase VapC</shortName>
        <ecNumber evidence="5">3.1.-.-</ecNumber>
    </recommendedName>
    <alternativeName>
        <fullName evidence="5">Toxin VapC</fullName>
    </alternativeName>
</protein>
<dbReference type="Proteomes" id="UP000306196">
    <property type="component" value="Unassembled WGS sequence"/>
</dbReference>